<sequence length="81" mass="9334">MFLLPDHLGMLAALDEEKRRERLQEAEKERLLALASQARRVGSRTPVSRRLAAWVGKRLVLLGLRLQHYGRGPHRPRARMA</sequence>
<evidence type="ECO:0000313" key="2">
    <source>
        <dbReference type="Proteomes" id="UP000317371"/>
    </source>
</evidence>
<comment type="caution">
    <text evidence="1">The sequence shown here is derived from an EMBL/GenBank/DDBJ whole genome shotgun (WGS) entry which is preliminary data.</text>
</comment>
<dbReference type="RefSeq" id="WP_141612462.1">
    <property type="nucleotide sequence ID" value="NZ_VIGC02000048.1"/>
</dbReference>
<keyword evidence="2" id="KW-1185">Reference proteome</keyword>
<evidence type="ECO:0000313" key="1">
    <source>
        <dbReference type="EMBL" id="TQE93175.1"/>
    </source>
</evidence>
<reference evidence="1 2" key="1">
    <citation type="submission" date="2019-06" db="EMBL/GenBank/DDBJ databases">
        <title>Genome sequence of Litorilinea aerophila BAA-2444.</title>
        <authorList>
            <person name="Maclea K.S."/>
            <person name="Maurais E.G."/>
            <person name="Iannazzi L.C."/>
        </authorList>
    </citation>
    <scope>NUCLEOTIDE SEQUENCE [LARGE SCALE GENOMIC DNA]</scope>
    <source>
        <strain evidence="1 2">ATCC BAA-2444</strain>
    </source>
</reference>
<protein>
    <submittedName>
        <fullName evidence="1">Uncharacterized protein</fullName>
    </submittedName>
</protein>
<gene>
    <name evidence="1" type="ORF">FKZ61_22670</name>
</gene>
<dbReference type="AlphaFoldDB" id="A0A540V901"/>
<accession>A0A540V901</accession>
<dbReference type="InParanoid" id="A0A540V901"/>
<proteinExistence type="predicted"/>
<dbReference type="EMBL" id="VIGC01000048">
    <property type="protein sequence ID" value="TQE93175.1"/>
    <property type="molecule type" value="Genomic_DNA"/>
</dbReference>
<name>A0A540V901_9CHLR</name>
<organism evidence="1 2">
    <name type="scientific">Litorilinea aerophila</name>
    <dbReference type="NCBI Taxonomy" id="1204385"/>
    <lineage>
        <taxon>Bacteria</taxon>
        <taxon>Bacillati</taxon>
        <taxon>Chloroflexota</taxon>
        <taxon>Caldilineae</taxon>
        <taxon>Caldilineales</taxon>
        <taxon>Caldilineaceae</taxon>
        <taxon>Litorilinea</taxon>
    </lineage>
</organism>
<dbReference type="Proteomes" id="UP000317371">
    <property type="component" value="Unassembled WGS sequence"/>
</dbReference>